<dbReference type="Proteomes" id="UP001162480">
    <property type="component" value="Chromosome 11"/>
</dbReference>
<reference evidence="2" key="1">
    <citation type="submission" date="2023-08" db="EMBL/GenBank/DDBJ databases">
        <authorList>
            <person name="Alioto T."/>
            <person name="Alioto T."/>
            <person name="Gomez Garrido J."/>
        </authorList>
    </citation>
    <scope>NUCLEOTIDE SEQUENCE</scope>
</reference>
<accession>A0AA36FAD1</accession>
<organism evidence="2 3">
    <name type="scientific">Octopus vulgaris</name>
    <name type="common">Common octopus</name>
    <dbReference type="NCBI Taxonomy" id="6645"/>
    <lineage>
        <taxon>Eukaryota</taxon>
        <taxon>Metazoa</taxon>
        <taxon>Spiralia</taxon>
        <taxon>Lophotrochozoa</taxon>
        <taxon>Mollusca</taxon>
        <taxon>Cephalopoda</taxon>
        <taxon>Coleoidea</taxon>
        <taxon>Octopodiformes</taxon>
        <taxon>Octopoda</taxon>
        <taxon>Incirrata</taxon>
        <taxon>Octopodidae</taxon>
        <taxon>Octopus</taxon>
    </lineage>
</organism>
<name>A0AA36FAD1_OCTVU</name>
<keyword evidence="3" id="KW-1185">Reference proteome</keyword>
<evidence type="ECO:0008006" key="4">
    <source>
        <dbReference type="Google" id="ProtNLM"/>
    </source>
</evidence>
<evidence type="ECO:0000313" key="2">
    <source>
        <dbReference type="EMBL" id="CAI9730237.1"/>
    </source>
</evidence>
<sequence>MTTKFKGDDEQKLENLANTIYQEGEKRFELETTGKASGSESKRQKKVMTSHEKVQLLDMLQEGKSYAAARRCYDVN</sequence>
<evidence type="ECO:0000256" key="1">
    <source>
        <dbReference type="SAM" id="MobiDB-lite"/>
    </source>
</evidence>
<evidence type="ECO:0000313" key="3">
    <source>
        <dbReference type="Proteomes" id="UP001162480"/>
    </source>
</evidence>
<gene>
    <name evidence="2" type="ORF">OCTVUL_1B011948</name>
</gene>
<dbReference type="AlphaFoldDB" id="A0AA36FAD1"/>
<proteinExistence type="predicted"/>
<feature type="region of interest" description="Disordered" evidence="1">
    <location>
        <begin position="28"/>
        <end position="50"/>
    </location>
</feature>
<dbReference type="EMBL" id="OX597824">
    <property type="protein sequence ID" value="CAI9730237.1"/>
    <property type="molecule type" value="Genomic_DNA"/>
</dbReference>
<protein>
    <recommendedName>
        <fullName evidence="4">HTH psq-type domain-containing protein</fullName>
    </recommendedName>
</protein>